<sequence>MSVTVVLVAGGGAAWEARALEVLGSRSGVVVLKRCVDVDDLLAASASGQADVAVVGLDAHGLDQGAVDLVRRHGVRPVVVVPRGTPSEAARARAVRIGVRTLVAEEQVDTLGEAVTQPEEGRSGATSVRDAAGHAEQAWVGALHEEPDSGGPVAAPGDHGPGRVVAVWGPGGAPGRSTVATTLAATLAARRRRTVLVDVDPWGGSVAQQLGVLDEVSGLLAAARLASGGVLAERFPTVLRSLGQHLELLTGLPRADRWPEVRDGVVEEVLDLARQRGHVVVDTGAPLERDAAVDLAGRPGRNGTTLAALAEADEVVVVGTADPVGLSRLARGLVELAEETGGRPVHLAVNRMRGSLGWSAGDVEQMVRGFAEIASTTFLPEDQAATDRALVAGRSVVEVGDGPLAEAVGRLADTVLGADAAAATEVAPRRTRRAGGPQVRLRRAGTARRR</sequence>
<dbReference type="InterPro" id="IPR050625">
    <property type="entry name" value="ParA/MinD_ATPase"/>
</dbReference>
<protein>
    <submittedName>
        <fullName evidence="4">Unannotated protein</fullName>
    </submittedName>
</protein>
<dbReference type="EMBL" id="CAEZYQ010000012">
    <property type="protein sequence ID" value="CAB4746320.1"/>
    <property type="molecule type" value="Genomic_DNA"/>
</dbReference>
<evidence type="ECO:0000313" key="4">
    <source>
        <dbReference type="EMBL" id="CAB4746320.1"/>
    </source>
</evidence>
<feature type="compositionally biased region" description="Basic residues" evidence="3">
    <location>
        <begin position="440"/>
        <end position="450"/>
    </location>
</feature>
<evidence type="ECO:0000256" key="1">
    <source>
        <dbReference type="ARBA" id="ARBA00022741"/>
    </source>
</evidence>
<organism evidence="4">
    <name type="scientific">freshwater metagenome</name>
    <dbReference type="NCBI Taxonomy" id="449393"/>
    <lineage>
        <taxon>unclassified sequences</taxon>
        <taxon>metagenomes</taxon>
        <taxon>ecological metagenomes</taxon>
    </lineage>
</organism>
<dbReference type="AlphaFoldDB" id="A0A6J6TGK3"/>
<dbReference type="GO" id="GO:0016887">
    <property type="term" value="F:ATP hydrolysis activity"/>
    <property type="evidence" value="ECO:0007669"/>
    <property type="project" value="TreeGrafter"/>
</dbReference>
<proteinExistence type="predicted"/>
<dbReference type="PANTHER" id="PTHR43384:SF6">
    <property type="entry name" value="SEPTUM SITE-DETERMINING PROTEIN MIND HOMOLOG, CHLOROPLASTIC"/>
    <property type="match status" value="1"/>
</dbReference>
<accession>A0A6J6TGK3</accession>
<dbReference type="SUPFAM" id="SSF52540">
    <property type="entry name" value="P-loop containing nucleoside triphosphate hydrolases"/>
    <property type="match status" value="1"/>
</dbReference>
<keyword evidence="1" id="KW-0547">Nucleotide-binding</keyword>
<name>A0A6J6TGK3_9ZZZZ</name>
<dbReference type="GO" id="GO:0051782">
    <property type="term" value="P:negative regulation of cell division"/>
    <property type="evidence" value="ECO:0007669"/>
    <property type="project" value="TreeGrafter"/>
</dbReference>
<dbReference type="InterPro" id="IPR027417">
    <property type="entry name" value="P-loop_NTPase"/>
</dbReference>
<dbReference type="GO" id="GO:0009898">
    <property type="term" value="C:cytoplasmic side of plasma membrane"/>
    <property type="evidence" value="ECO:0007669"/>
    <property type="project" value="TreeGrafter"/>
</dbReference>
<feature type="region of interest" description="Disordered" evidence="3">
    <location>
        <begin position="428"/>
        <end position="450"/>
    </location>
</feature>
<dbReference type="GO" id="GO:0005829">
    <property type="term" value="C:cytosol"/>
    <property type="evidence" value="ECO:0007669"/>
    <property type="project" value="TreeGrafter"/>
</dbReference>
<evidence type="ECO:0000256" key="2">
    <source>
        <dbReference type="ARBA" id="ARBA00022840"/>
    </source>
</evidence>
<reference evidence="4" key="1">
    <citation type="submission" date="2020-05" db="EMBL/GenBank/DDBJ databases">
        <authorList>
            <person name="Chiriac C."/>
            <person name="Salcher M."/>
            <person name="Ghai R."/>
            <person name="Kavagutti S V."/>
        </authorList>
    </citation>
    <scope>NUCLEOTIDE SEQUENCE</scope>
</reference>
<dbReference type="Gene3D" id="3.40.50.300">
    <property type="entry name" value="P-loop containing nucleotide triphosphate hydrolases"/>
    <property type="match status" value="1"/>
</dbReference>
<evidence type="ECO:0000256" key="3">
    <source>
        <dbReference type="SAM" id="MobiDB-lite"/>
    </source>
</evidence>
<keyword evidence="2" id="KW-0067">ATP-binding</keyword>
<dbReference type="PANTHER" id="PTHR43384">
    <property type="entry name" value="SEPTUM SITE-DETERMINING PROTEIN MIND HOMOLOG, CHLOROPLASTIC-RELATED"/>
    <property type="match status" value="1"/>
</dbReference>
<dbReference type="GO" id="GO:0005524">
    <property type="term" value="F:ATP binding"/>
    <property type="evidence" value="ECO:0007669"/>
    <property type="project" value="UniProtKB-KW"/>
</dbReference>
<gene>
    <name evidence="4" type="ORF">UFOPK2761_01681</name>
</gene>